<keyword evidence="1" id="KW-0472">Membrane</keyword>
<gene>
    <name evidence="2" type="ORF">Cni_G28347</name>
</gene>
<dbReference type="Proteomes" id="UP001327560">
    <property type="component" value="Chromosome 9"/>
</dbReference>
<keyword evidence="1" id="KW-1133">Transmembrane helix</keyword>
<accession>A0AAQ3QT19</accession>
<evidence type="ECO:0000313" key="3">
    <source>
        <dbReference type="Proteomes" id="UP001327560"/>
    </source>
</evidence>
<evidence type="ECO:0000256" key="1">
    <source>
        <dbReference type="SAM" id="Phobius"/>
    </source>
</evidence>
<proteinExistence type="predicted"/>
<organism evidence="2 3">
    <name type="scientific">Canna indica</name>
    <name type="common">Indian-shot</name>
    <dbReference type="NCBI Taxonomy" id="4628"/>
    <lineage>
        <taxon>Eukaryota</taxon>
        <taxon>Viridiplantae</taxon>
        <taxon>Streptophyta</taxon>
        <taxon>Embryophyta</taxon>
        <taxon>Tracheophyta</taxon>
        <taxon>Spermatophyta</taxon>
        <taxon>Magnoliopsida</taxon>
        <taxon>Liliopsida</taxon>
        <taxon>Zingiberales</taxon>
        <taxon>Cannaceae</taxon>
        <taxon>Canna</taxon>
    </lineage>
</organism>
<keyword evidence="1" id="KW-0812">Transmembrane</keyword>
<protein>
    <submittedName>
        <fullName evidence="2">Uncharacterized protein</fullName>
    </submittedName>
</protein>
<feature type="transmembrane region" description="Helical" evidence="1">
    <location>
        <begin position="62"/>
        <end position="82"/>
    </location>
</feature>
<evidence type="ECO:0000313" key="2">
    <source>
        <dbReference type="EMBL" id="WOL19545.1"/>
    </source>
</evidence>
<name>A0AAQ3QT19_9LILI</name>
<reference evidence="2 3" key="1">
    <citation type="submission" date="2023-10" db="EMBL/GenBank/DDBJ databases">
        <title>Chromosome-scale genome assembly provides insights into flower coloration mechanisms of Canna indica.</title>
        <authorList>
            <person name="Li C."/>
        </authorList>
    </citation>
    <scope>NUCLEOTIDE SEQUENCE [LARGE SCALE GENOMIC DNA]</scope>
    <source>
        <tissue evidence="2">Flower</tissue>
    </source>
</reference>
<keyword evidence="3" id="KW-1185">Reference proteome</keyword>
<dbReference type="AlphaFoldDB" id="A0AAQ3QT19"/>
<sequence>MAWDFLLPDKAVEFKACEPCVFFSRWTVVVEWYYWEVCCFFPWTCWPNIPNQVQLVFLSLQFSFHLASFFISTVIFPSIFYINC</sequence>
<dbReference type="EMBL" id="CP136898">
    <property type="protein sequence ID" value="WOL19545.1"/>
    <property type="molecule type" value="Genomic_DNA"/>
</dbReference>